<evidence type="ECO:0000313" key="1">
    <source>
        <dbReference type="EMBL" id="MBW7461495.1"/>
    </source>
</evidence>
<dbReference type="InterPro" id="IPR036895">
    <property type="entry name" value="Uracil-DNA_glycosylase-like_sf"/>
</dbReference>
<sequence>MEVQSFPPIIDGQSTLLVLGSMPGTASLAKHQYYGHPRNYFWPVLYGLAGLVVAGDYGQRLAFAKERGVALWDVIAACEREG</sequence>
<dbReference type="NCBIfam" id="TIGR04274">
    <property type="entry name" value="hypoxanDNAglyco"/>
    <property type="match status" value="1"/>
</dbReference>
<reference evidence="1 2" key="1">
    <citation type="submission" date="2021-07" db="EMBL/GenBank/DDBJ databases">
        <title>Paenibacillus radiodurans sp. nov., isolated from the southeastern edge of Tengger Desert.</title>
        <authorList>
            <person name="Zhang G."/>
        </authorList>
    </citation>
    <scope>NUCLEOTIDE SEQUENCE [LARGE SCALE GENOMIC DNA]</scope>
    <source>
        <strain evidence="1 2">CCM 7311</strain>
    </source>
</reference>
<evidence type="ECO:0000313" key="2">
    <source>
        <dbReference type="Proteomes" id="UP001519887"/>
    </source>
</evidence>
<protein>
    <submittedName>
        <fullName evidence="1">DNA-deoxyinosine glycosylase</fullName>
        <ecNumber evidence="1">3.2.2.15</ecNumber>
    </submittedName>
</protein>
<name>A0ABS7CLD7_9BACL</name>
<dbReference type="Proteomes" id="UP001519887">
    <property type="component" value="Unassembled WGS sequence"/>
</dbReference>
<proteinExistence type="predicted"/>
<dbReference type="GO" id="GO:0033958">
    <property type="term" value="F:DNA-deoxyinosine glycosylase activity"/>
    <property type="evidence" value="ECO:0007669"/>
    <property type="project" value="UniProtKB-EC"/>
</dbReference>
<gene>
    <name evidence="1" type="ORF">K0U00_46310</name>
</gene>
<dbReference type="CDD" id="cd10032">
    <property type="entry name" value="UDG-F6_HDG"/>
    <property type="match status" value="1"/>
</dbReference>
<comment type="caution">
    <text evidence="1">The sequence shown here is derived from an EMBL/GenBank/DDBJ whole genome shotgun (WGS) entry which is preliminary data.</text>
</comment>
<dbReference type="SUPFAM" id="SSF52141">
    <property type="entry name" value="Uracil-DNA glycosylase-like"/>
    <property type="match status" value="1"/>
</dbReference>
<dbReference type="InterPro" id="IPR026353">
    <property type="entry name" value="Hypoxan-DNA_Glyclase"/>
</dbReference>
<dbReference type="Gene3D" id="3.40.470.10">
    <property type="entry name" value="Uracil-DNA glycosylase-like domain"/>
    <property type="match status" value="1"/>
</dbReference>
<keyword evidence="1" id="KW-0326">Glycosidase</keyword>
<keyword evidence="2" id="KW-1185">Reference proteome</keyword>
<keyword evidence="1" id="KW-0378">Hydrolase</keyword>
<dbReference type="EC" id="3.2.2.15" evidence="1"/>
<organism evidence="1 2">
    <name type="scientific">Paenibacillus sepulcri</name>
    <dbReference type="NCBI Taxonomy" id="359917"/>
    <lineage>
        <taxon>Bacteria</taxon>
        <taxon>Bacillati</taxon>
        <taxon>Bacillota</taxon>
        <taxon>Bacilli</taxon>
        <taxon>Bacillales</taxon>
        <taxon>Paenibacillaceae</taxon>
        <taxon>Paenibacillus</taxon>
    </lineage>
</organism>
<dbReference type="EMBL" id="JAHZIK010003003">
    <property type="protein sequence ID" value="MBW7461495.1"/>
    <property type="molecule type" value="Genomic_DNA"/>
</dbReference>
<feature type="non-terminal residue" evidence="1">
    <location>
        <position position="82"/>
    </location>
</feature>
<accession>A0ABS7CLD7</accession>